<comment type="subcellular location">
    <subcellularLocation>
        <location evidence="1">Cell membrane</location>
        <topology evidence="1">Multi-pass membrane protein</topology>
    </subcellularLocation>
</comment>
<feature type="transmembrane region" description="Helical" evidence="6">
    <location>
        <begin position="102"/>
        <end position="126"/>
    </location>
</feature>
<evidence type="ECO:0000313" key="9">
    <source>
        <dbReference type="Proteomes" id="UP000095384"/>
    </source>
</evidence>
<evidence type="ECO:0000313" key="8">
    <source>
        <dbReference type="EMBL" id="CUO41486.1"/>
    </source>
</evidence>
<evidence type="ECO:0000256" key="2">
    <source>
        <dbReference type="ARBA" id="ARBA00022475"/>
    </source>
</evidence>
<organism evidence="8 9">
    <name type="scientific">Agathobacter rectalis</name>
    <dbReference type="NCBI Taxonomy" id="39491"/>
    <lineage>
        <taxon>Bacteria</taxon>
        <taxon>Bacillati</taxon>
        <taxon>Bacillota</taxon>
        <taxon>Clostridia</taxon>
        <taxon>Lachnospirales</taxon>
        <taxon>Lachnospiraceae</taxon>
        <taxon>Agathobacter</taxon>
    </lineage>
</organism>
<dbReference type="InterPro" id="IPR003838">
    <property type="entry name" value="ABC3_permease_C"/>
</dbReference>
<feature type="domain" description="ABC3 transporter permease C-terminal" evidence="7">
    <location>
        <begin position="2"/>
        <end position="129"/>
    </location>
</feature>
<dbReference type="Proteomes" id="UP000095384">
    <property type="component" value="Unassembled WGS sequence"/>
</dbReference>
<sequence>MYIVCVVVMSLLTVLWLKGHSKMIAIYNTLGQRKFMTIQILLYEILMITVPALVGAGILTLGLLNRFSVNIFKYFVEFCEISNFQKSFSLDIWNFEMNIWQFVYRIGFLEISVILITMIGSCIYANKGLRTLRNN</sequence>
<keyword evidence="2" id="KW-1003">Cell membrane</keyword>
<feature type="transmembrane region" description="Helical" evidence="6">
    <location>
        <begin position="45"/>
        <end position="64"/>
    </location>
</feature>
<dbReference type="GO" id="GO:0005886">
    <property type="term" value="C:plasma membrane"/>
    <property type="evidence" value="ECO:0007669"/>
    <property type="project" value="UniProtKB-SubCell"/>
</dbReference>
<evidence type="ECO:0000256" key="1">
    <source>
        <dbReference type="ARBA" id="ARBA00004651"/>
    </source>
</evidence>
<keyword evidence="4 6" id="KW-1133">Transmembrane helix</keyword>
<reference evidence="8 9" key="1">
    <citation type="submission" date="2015-09" db="EMBL/GenBank/DDBJ databases">
        <authorList>
            <consortium name="Pathogen Informatics"/>
        </authorList>
    </citation>
    <scope>NUCLEOTIDE SEQUENCE [LARGE SCALE GENOMIC DNA]</scope>
    <source>
        <strain evidence="8 9">2789STDY5608860</strain>
    </source>
</reference>
<dbReference type="Pfam" id="PF02687">
    <property type="entry name" value="FtsX"/>
    <property type="match status" value="1"/>
</dbReference>
<evidence type="ECO:0000256" key="5">
    <source>
        <dbReference type="ARBA" id="ARBA00023136"/>
    </source>
</evidence>
<keyword evidence="5 6" id="KW-0472">Membrane</keyword>
<accession>A0A174EY75</accession>
<proteinExistence type="predicted"/>
<protein>
    <submittedName>
        <fullName evidence="8">FtsX-like permease family</fullName>
    </submittedName>
</protein>
<evidence type="ECO:0000256" key="6">
    <source>
        <dbReference type="SAM" id="Phobius"/>
    </source>
</evidence>
<dbReference type="EMBL" id="CYYW01000017">
    <property type="protein sequence ID" value="CUO41486.1"/>
    <property type="molecule type" value="Genomic_DNA"/>
</dbReference>
<evidence type="ECO:0000256" key="3">
    <source>
        <dbReference type="ARBA" id="ARBA00022692"/>
    </source>
</evidence>
<name>A0A174EY75_9FIRM</name>
<evidence type="ECO:0000259" key="7">
    <source>
        <dbReference type="Pfam" id="PF02687"/>
    </source>
</evidence>
<gene>
    <name evidence="8" type="ORF">ERS852417_02241</name>
</gene>
<keyword evidence="3 6" id="KW-0812">Transmembrane</keyword>
<dbReference type="AlphaFoldDB" id="A0A174EY75"/>
<dbReference type="RefSeq" id="WP_306754462.1">
    <property type="nucleotide sequence ID" value="NZ_CYYW01000017.1"/>
</dbReference>
<evidence type="ECO:0000256" key="4">
    <source>
        <dbReference type="ARBA" id="ARBA00022989"/>
    </source>
</evidence>